<accession>A0A183IXF8</accession>
<dbReference type="Pfam" id="PF00400">
    <property type="entry name" value="WD40"/>
    <property type="match status" value="3"/>
</dbReference>
<dbReference type="InterPro" id="IPR001680">
    <property type="entry name" value="WD40_rpt"/>
</dbReference>
<dbReference type="PANTHER" id="PTHR19847:SF7">
    <property type="entry name" value="DDB1- AND CUL4-ASSOCIATED FACTOR 11"/>
    <property type="match status" value="1"/>
</dbReference>
<dbReference type="WBParaSite" id="SBAD_0000861501-mRNA-1">
    <property type="protein sequence ID" value="SBAD_0000861501-mRNA-1"/>
    <property type="gene ID" value="SBAD_0000861501"/>
</dbReference>
<evidence type="ECO:0000313" key="2">
    <source>
        <dbReference type="Proteomes" id="UP000270296"/>
    </source>
</evidence>
<dbReference type="OrthoDB" id="63070at2759"/>
<name>A0A183IXF8_9BILA</name>
<evidence type="ECO:0000313" key="3">
    <source>
        <dbReference type="WBParaSite" id="SBAD_0000861501-mRNA-1"/>
    </source>
</evidence>
<organism evidence="3">
    <name type="scientific">Soboliphyme baturini</name>
    <dbReference type="NCBI Taxonomy" id="241478"/>
    <lineage>
        <taxon>Eukaryota</taxon>
        <taxon>Metazoa</taxon>
        <taxon>Ecdysozoa</taxon>
        <taxon>Nematoda</taxon>
        <taxon>Enoplea</taxon>
        <taxon>Dorylaimia</taxon>
        <taxon>Dioctophymatida</taxon>
        <taxon>Dioctophymatoidea</taxon>
        <taxon>Soboliphymatidae</taxon>
        <taxon>Soboliphyme</taxon>
    </lineage>
</organism>
<dbReference type="InterPro" id="IPR036322">
    <property type="entry name" value="WD40_repeat_dom_sf"/>
</dbReference>
<dbReference type="GO" id="GO:0043161">
    <property type="term" value="P:proteasome-mediated ubiquitin-dependent protein catabolic process"/>
    <property type="evidence" value="ECO:0007669"/>
    <property type="project" value="TreeGrafter"/>
</dbReference>
<sequence>MKSHSISRNLVERLAKRQYGSPHTSSFTRAEKCYVNNQLFPVLKTRVDRNRSKVFCSQYINDGDMLISACQDGRIILYKCRNFGYRRFRVEQALDVGWSVLDVAVKPLAAIVHQFRIDVNDGHQQAFRLHPREYHFCIFSMRFNHSGNEILAGGSDRCLYIYDLARNYQALQVVAHRDDVNSVAYADMSSQIFYTGSDDGLCKVRSIKVLLQISVYL</sequence>
<gene>
    <name evidence="1" type="ORF">SBAD_LOCUS8306</name>
</gene>
<dbReference type="InterPro" id="IPR051859">
    <property type="entry name" value="DCAF"/>
</dbReference>
<dbReference type="AlphaFoldDB" id="A0A183IXF8"/>
<dbReference type="Gene3D" id="2.130.10.10">
    <property type="entry name" value="YVTN repeat-like/Quinoprotein amine dehydrogenase"/>
    <property type="match status" value="1"/>
</dbReference>
<keyword evidence="2" id="KW-1185">Reference proteome</keyword>
<dbReference type="SUPFAM" id="SSF50978">
    <property type="entry name" value="WD40 repeat-like"/>
    <property type="match status" value="1"/>
</dbReference>
<evidence type="ECO:0000313" key="1">
    <source>
        <dbReference type="EMBL" id="VDP16409.1"/>
    </source>
</evidence>
<dbReference type="Proteomes" id="UP000270296">
    <property type="component" value="Unassembled WGS sequence"/>
</dbReference>
<reference evidence="3" key="1">
    <citation type="submission" date="2016-06" db="UniProtKB">
        <authorList>
            <consortium name="WormBaseParasite"/>
        </authorList>
    </citation>
    <scope>IDENTIFICATION</scope>
</reference>
<dbReference type="SMART" id="SM00320">
    <property type="entry name" value="WD40"/>
    <property type="match status" value="3"/>
</dbReference>
<dbReference type="GO" id="GO:0080008">
    <property type="term" value="C:Cul4-RING E3 ubiquitin ligase complex"/>
    <property type="evidence" value="ECO:0007669"/>
    <property type="project" value="TreeGrafter"/>
</dbReference>
<proteinExistence type="predicted"/>
<protein>
    <submittedName>
        <fullName evidence="3">WD_REPEATS_REGION domain-containing protein</fullName>
    </submittedName>
</protein>
<dbReference type="EMBL" id="UZAM01011463">
    <property type="protein sequence ID" value="VDP16409.1"/>
    <property type="molecule type" value="Genomic_DNA"/>
</dbReference>
<dbReference type="InterPro" id="IPR015943">
    <property type="entry name" value="WD40/YVTN_repeat-like_dom_sf"/>
</dbReference>
<reference evidence="1 2" key="2">
    <citation type="submission" date="2018-11" db="EMBL/GenBank/DDBJ databases">
        <authorList>
            <consortium name="Pathogen Informatics"/>
        </authorList>
    </citation>
    <scope>NUCLEOTIDE SEQUENCE [LARGE SCALE GENOMIC DNA]</scope>
</reference>
<dbReference type="PANTHER" id="PTHR19847">
    <property type="entry name" value="DDB1- AND CUL4-ASSOCIATED FACTOR 11"/>
    <property type="match status" value="1"/>
</dbReference>